<evidence type="ECO:0000313" key="2">
    <source>
        <dbReference type="EMBL" id="SVD45535.1"/>
    </source>
</evidence>
<feature type="region of interest" description="Disordered" evidence="1">
    <location>
        <begin position="55"/>
        <end position="74"/>
    </location>
</feature>
<evidence type="ECO:0000256" key="1">
    <source>
        <dbReference type="SAM" id="MobiDB-lite"/>
    </source>
</evidence>
<protein>
    <submittedName>
        <fullName evidence="2">Uncharacterized protein</fullName>
    </submittedName>
</protein>
<feature type="non-terminal residue" evidence="2">
    <location>
        <position position="1"/>
    </location>
</feature>
<organism evidence="2">
    <name type="scientific">marine metagenome</name>
    <dbReference type="NCBI Taxonomy" id="408172"/>
    <lineage>
        <taxon>unclassified sequences</taxon>
        <taxon>metagenomes</taxon>
        <taxon>ecological metagenomes</taxon>
    </lineage>
</organism>
<proteinExistence type="predicted"/>
<reference evidence="2" key="1">
    <citation type="submission" date="2018-05" db="EMBL/GenBank/DDBJ databases">
        <authorList>
            <person name="Lanie J.A."/>
            <person name="Ng W.-L."/>
            <person name="Kazmierczak K.M."/>
            <person name="Andrzejewski T.M."/>
            <person name="Davidsen T.M."/>
            <person name="Wayne K.J."/>
            <person name="Tettelin H."/>
            <person name="Glass J.I."/>
            <person name="Rusch D."/>
            <person name="Podicherti R."/>
            <person name="Tsui H.-C.T."/>
            <person name="Winkler M.E."/>
        </authorList>
    </citation>
    <scope>NUCLEOTIDE SEQUENCE</scope>
</reference>
<accession>A0A382VHN2</accession>
<dbReference type="AlphaFoldDB" id="A0A382VHN2"/>
<name>A0A382VHN2_9ZZZZ</name>
<gene>
    <name evidence="2" type="ORF">METZ01_LOCUS398389</name>
</gene>
<sequence length="74" mass="8479">VANDALTRKNQEIQQETQAYLQIFKKHDLTKLARAKPGLIETRANKATDEIFKVIEDETEPQDYDTTPDTDTTN</sequence>
<feature type="compositionally biased region" description="Acidic residues" evidence="1">
    <location>
        <begin position="57"/>
        <end position="68"/>
    </location>
</feature>
<dbReference type="EMBL" id="UINC01151748">
    <property type="protein sequence ID" value="SVD45535.1"/>
    <property type="molecule type" value="Genomic_DNA"/>
</dbReference>